<dbReference type="AlphaFoldDB" id="A0A8T5UWI8"/>
<dbReference type="SMART" id="SM00448">
    <property type="entry name" value="REC"/>
    <property type="match status" value="1"/>
</dbReference>
<sequence length="227" mass="25543">MEKIKILIVEDESILALGLKKKLENLGYTVTDIAASGPETIKKVAQNKPDIIMMDIVIKGDMDGIETAAKLNETESIPVIYLTAYADDEILKRAATTEPYGYILKPYKEKELKANIEMTIYRKKAEQEEILDYEDVYRGVTSFINKNEDSFKKAIFGSSLDEIDTSLDIGTNKIYITAPRGQKSSTNEDVSKILTKIALEFVDKYGGEFTIYPKGDEICLELDKPNF</sequence>
<name>A0A8T5UWI8_9EURY</name>
<dbReference type="GO" id="GO:0000160">
    <property type="term" value="P:phosphorelay signal transduction system"/>
    <property type="evidence" value="ECO:0007669"/>
    <property type="project" value="InterPro"/>
</dbReference>
<gene>
    <name evidence="4" type="ORF">K8N75_11470</name>
</gene>
<keyword evidence="1 2" id="KW-0597">Phosphoprotein</keyword>
<dbReference type="PANTHER" id="PTHR44591:SF3">
    <property type="entry name" value="RESPONSE REGULATORY DOMAIN-CONTAINING PROTEIN"/>
    <property type="match status" value="1"/>
</dbReference>
<evidence type="ECO:0000256" key="1">
    <source>
        <dbReference type="ARBA" id="ARBA00022553"/>
    </source>
</evidence>
<dbReference type="Pfam" id="PF00072">
    <property type="entry name" value="Response_reg"/>
    <property type="match status" value="1"/>
</dbReference>
<evidence type="ECO:0000256" key="2">
    <source>
        <dbReference type="PROSITE-ProRule" id="PRU00169"/>
    </source>
</evidence>
<dbReference type="RefSeq" id="WP_223792204.1">
    <property type="nucleotide sequence ID" value="NZ_JAIOUQ010000014.1"/>
</dbReference>
<dbReference type="EMBL" id="JAIOUQ010000014">
    <property type="protein sequence ID" value="MBZ2166657.1"/>
    <property type="molecule type" value="Genomic_DNA"/>
</dbReference>
<protein>
    <submittedName>
        <fullName evidence="4">Response regulator</fullName>
    </submittedName>
</protein>
<dbReference type="InterPro" id="IPR050595">
    <property type="entry name" value="Bact_response_regulator"/>
</dbReference>
<dbReference type="CDD" id="cd17534">
    <property type="entry name" value="REC_DC-like"/>
    <property type="match status" value="1"/>
</dbReference>
<reference evidence="5" key="1">
    <citation type="journal article" date="2022" name="Microbiol. Resour. Announc.">
        <title>Draft Genome Sequence of a Methanogenic Archaeon from West Spitsbergen Permafrost.</title>
        <authorList>
            <person name="Trubitsyn V."/>
            <person name="Rivkina E."/>
            <person name="Shcherbakova V."/>
        </authorList>
    </citation>
    <scope>NUCLEOTIDE SEQUENCE [LARGE SCALE GENOMIC DNA]</scope>
    <source>
        <strain evidence="5">VT</strain>
    </source>
</reference>
<organism evidence="4 5">
    <name type="scientific">Methanobacterium spitsbergense</name>
    <dbReference type="NCBI Taxonomy" id="2874285"/>
    <lineage>
        <taxon>Archaea</taxon>
        <taxon>Methanobacteriati</taxon>
        <taxon>Methanobacteriota</taxon>
        <taxon>Methanomada group</taxon>
        <taxon>Methanobacteria</taxon>
        <taxon>Methanobacteriales</taxon>
        <taxon>Methanobacteriaceae</taxon>
        <taxon>Methanobacterium</taxon>
    </lineage>
</organism>
<evidence type="ECO:0000313" key="5">
    <source>
        <dbReference type="Proteomes" id="UP000825933"/>
    </source>
</evidence>
<dbReference type="Gene3D" id="3.40.50.2300">
    <property type="match status" value="1"/>
</dbReference>
<comment type="caution">
    <text evidence="4">The sequence shown here is derived from an EMBL/GenBank/DDBJ whole genome shotgun (WGS) entry which is preliminary data.</text>
</comment>
<keyword evidence="5" id="KW-1185">Reference proteome</keyword>
<dbReference type="PANTHER" id="PTHR44591">
    <property type="entry name" value="STRESS RESPONSE REGULATOR PROTEIN 1"/>
    <property type="match status" value="1"/>
</dbReference>
<proteinExistence type="predicted"/>
<dbReference type="InterPro" id="IPR001789">
    <property type="entry name" value="Sig_transdc_resp-reg_receiver"/>
</dbReference>
<dbReference type="PROSITE" id="PS50110">
    <property type="entry name" value="RESPONSE_REGULATORY"/>
    <property type="match status" value="1"/>
</dbReference>
<dbReference type="SUPFAM" id="SSF52172">
    <property type="entry name" value="CheY-like"/>
    <property type="match status" value="1"/>
</dbReference>
<feature type="modified residue" description="4-aspartylphosphate" evidence="2">
    <location>
        <position position="55"/>
    </location>
</feature>
<feature type="domain" description="Response regulatory" evidence="3">
    <location>
        <begin position="5"/>
        <end position="120"/>
    </location>
</feature>
<dbReference type="Proteomes" id="UP000825933">
    <property type="component" value="Unassembled WGS sequence"/>
</dbReference>
<accession>A0A8T5UWI8</accession>
<evidence type="ECO:0000313" key="4">
    <source>
        <dbReference type="EMBL" id="MBZ2166657.1"/>
    </source>
</evidence>
<dbReference type="InterPro" id="IPR011006">
    <property type="entry name" value="CheY-like_superfamily"/>
</dbReference>
<evidence type="ECO:0000259" key="3">
    <source>
        <dbReference type="PROSITE" id="PS50110"/>
    </source>
</evidence>